<dbReference type="AlphaFoldDB" id="A0A7C9CJ84"/>
<accession>A0A7C9CJ84</accession>
<dbReference type="EMBL" id="GISG01015199">
    <property type="protein sequence ID" value="MBA4617183.1"/>
    <property type="molecule type" value="Transcribed_RNA"/>
</dbReference>
<organism evidence="1">
    <name type="scientific">Opuntia streptacantha</name>
    <name type="common">Prickly pear cactus</name>
    <name type="synonym">Opuntia cardona</name>
    <dbReference type="NCBI Taxonomy" id="393608"/>
    <lineage>
        <taxon>Eukaryota</taxon>
        <taxon>Viridiplantae</taxon>
        <taxon>Streptophyta</taxon>
        <taxon>Embryophyta</taxon>
        <taxon>Tracheophyta</taxon>
        <taxon>Spermatophyta</taxon>
        <taxon>Magnoliopsida</taxon>
        <taxon>eudicotyledons</taxon>
        <taxon>Gunneridae</taxon>
        <taxon>Pentapetalae</taxon>
        <taxon>Caryophyllales</taxon>
        <taxon>Cactineae</taxon>
        <taxon>Cactaceae</taxon>
        <taxon>Opuntioideae</taxon>
        <taxon>Opuntia</taxon>
    </lineage>
</organism>
<reference evidence="1" key="2">
    <citation type="submission" date="2020-07" db="EMBL/GenBank/DDBJ databases">
        <authorList>
            <person name="Vera ALvarez R."/>
            <person name="Arias-Moreno D.M."/>
            <person name="Jimenez-Jacinto V."/>
            <person name="Jimenez-Bremont J.F."/>
            <person name="Swaminathan K."/>
            <person name="Moose S.P."/>
            <person name="Guerrero-Gonzalez M.L."/>
            <person name="Marino-Ramirez L."/>
            <person name="Landsman D."/>
            <person name="Rodriguez-Kessler M."/>
            <person name="Delgado-Sanchez P."/>
        </authorList>
    </citation>
    <scope>NUCLEOTIDE SEQUENCE</scope>
    <source>
        <tissue evidence="1">Cladode</tissue>
    </source>
</reference>
<reference evidence="1" key="1">
    <citation type="journal article" date="2013" name="J. Plant Res.">
        <title>Effect of fungi and light on seed germination of three Opuntia species from semiarid lands of central Mexico.</title>
        <authorList>
            <person name="Delgado-Sanchez P."/>
            <person name="Jimenez-Bremont J.F."/>
            <person name="Guerrero-Gonzalez Mde L."/>
            <person name="Flores J."/>
        </authorList>
    </citation>
    <scope>NUCLEOTIDE SEQUENCE</scope>
    <source>
        <tissue evidence="1">Cladode</tissue>
    </source>
</reference>
<proteinExistence type="predicted"/>
<evidence type="ECO:0000313" key="1">
    <source>
        <dbReference type="EMBL" id="MBA4617183.1"/>
    </source>
</evidence>
<name>A0A7C9CJ84_OPUST</name>
<protein>
    <submittedName>
        <fullName evidence="1">Uncharacterized protein</fullName>
    </submittedName>
</protein>
<sequence>MIISQHLMGQRGKSTPLIHPCLTLRIASMQPMSSACTLSKSALVPVPIPMIGLSALLFIRVKTLEEGILGNIITAVFHVLILGRVRVGEGICANMLMEFSSVGSTLLSIEHASAKMAQLAQEEFASLLIHLKS</sequence>